<dbReference type="PANTHER" id="PTHR38477:SF1">
    <property type="entry name" value="MUREIN L,D-TRANSPEPTIDASE CATALYTIC DOMAIN FAMILY PROTEIN"/>
    <property type="match status" value="1"/>
</dbReference>
<dbReference type="STRING" id="402734.SAMN05660918_0962"/>
<evidence type="ECO:0000313" key="2">
    <source>
        <dbReference type="Proteomes" id="UP000199702"/>
    </source>
</evidence>
<gene>
    <name evidence="1" type="ORF">SAMN05660918_0962</name>
</gene>
<dbReference type="OrthoDB" id="1247236at2"/>
<organism evidence="1 2">
    <name type="scientific">Flavobacterium terrigena</name>
    <dbReference type="NCBI Taxonomy" id="402734"/>
    <lineage>
        <taxon>Bacteria</taxon>
        <taxon>Pseudomonadati</taxon>
        <taxon>Bacteroidota</taxon>
        <taxon>Flavobacteriia</taxon>
        <taxon>Flavobacteriales</taxon>
        <taxon>Flavobacteriaceae</taxon>
        <taxon>Flavobacterium</taxon>
    </lineage>
</organism>
<evidence type="ECO:0000313" key="1">
    <source>
        <dbReference type="EMBL" id="SEI56638.1"/>
    </source>
</evidence>
<dbReference type="Proteomes" id="UP000199702">
    <property type="component" value="Unassembled WGS sequence"/>
</dbReference>
<proteinExistence type="predicted"/>
<reference evidence="2" key="1">
    <citation type="submission" date="2016-10" db="EMBL/GenBank/DDBJ databases">
        <authorList>
            <person name="Varghese N."/>
            <person name="Submissions S."/>
        </authorList>
    </citation>
    <scope>NUCLEOTIDE SEQUENCE [LARGE SCALE GENOMIC DNA]</scope>
    <source>
        <strain evidence="2">DSM 17934</strain>
    </source>
</reference>
<name>A0A1H6RLF6_9FLAO</name>
<sequence>MKQKVIIVLSVLGIALLCNFYLKNTSSDNNISKNVVDKTLSKAEEIKSFLKKNSKYNKDVFFLLDMRIPSNKFRFFVYDTKKNKITDSGLVAHGSGSATATGELQFSNTDGSLMTSLGKYYIGNSYNGTFGKAYKMYGLDTTNSNAYLRNIVLHSHKKMPYAEQISPIVLSWGCPMLNEKFYLRIQDILDKSDKNILMYIYY</sequence>
<dbReference type="InterPro" id="IPR032676">
    <property type="entry name" value="YkuD_2"/>
</dbReference>
<dbReference type="RefSeq" id="WP_091308938.1">
    <property type="nucleotide sequence ID" value="NZ_CBCSJU010000005.1"/>
</dbReference>
<protein>
    <submittedName>
        <fullName evidence="1">L,D-transpeptidase catalytic domain</fullName>
    </submittedName>
</protein>
<dbReference type="PANTHER" id="PTHR38477">
    <property type="entry name" value="HYPOTHETICAL EXPORTED PROTEIN"/>
    <property type="match status" value="1"/>
</dbReference>
<dbReference type="AlphaFoldDB" id="A0A1H6RLF6"/>
<dbReference type="Pfam" id="PF13645">
    <property type="entry name" value="YkuD_2"/>
    <property type="match status" value="1"/>
</dbReference>
<accession>A0A1H6RLF6</accession>
<dbReference type="EMBL" id="FNYA01000002">
    <property type="protein sequence ID" value="SEI56638.1"/>
    <property type="molecule type" value="Genomic_DNA"/>
</dbReference>
<keyword evidence="2" id="KW-1185">Reference proteome</keyword>